<dbReference type="eggNOG" id="ENOG502STUJ">
    <property type="taxonomic scope" value="Eukaryota"/>
</dbReference>
<sequence>MSFATGIGKTLVWVTRLLQWLLAIILMGICAWMIDQYRDGHFRVLPEVILPEVASVLAVVFTAFSIFTIFFMGYTMQLVACFLDFVIFVLYLASAGLLRHNFHAHRQYNPLWWSLMDVRRAQGETRHPNMTSGLVKLLVALTVIQIILFFFTTILGFMVASGHPDRTGRRTRHAV</sequence>
<dbReference type="Pfam" id="PF01284">
    <property type="entry name" value="MARVEL"/>
    <property type="match status" value="1"/>
</dbReference>
<feature type="domain" description="MARVEL" evidence="6">
    <location>
        <begin position="11"/>
        <end position="155"/>
    </location>
</feature>
<comment type="subcellular location">
    <subcellularLocation>
        <location evidence="1">Membrane</location>
        <topology evidence="1">Multi-pass membrane protein</topology>
    </subcellularLocation>
</comment>
<dbReference type="OrthoDB" id="5342507at2759"/>
<dbReference type="AlphaFoldDB" id="U4LVU9"/>
<keyword evidence="4 5" id="KW-0472">Membrane</keyword>
<evidence type="ECO:0000256" key="3">
    <source>
        <dbReference type="ARBA" id="ARBA00022989"/>
    </source>
</evidence>
<organism evidence="7 8">
    <name type="scientific">Pyronema omphalodes (strain CBS 100304)</name>
    <name type="common">Pyronema confluens</name>
    <dbReference type="NCBI Taxonomy" id="1076935"/>
    <lineage>
        <taxon>Eukaryota</taxon>
        <taxon>Fungi</taxon>
        <taxon>Dikarya</taxon>
        <taxon>Ascomycota</taxon>
        <taxon>Pezizomycotina</taxon>
        <taxon>Pezizomycetes</taxon>
        <taxon>Pezizales</taxon>
        <taxon>Pyronemataceae</taxon>
        <taxon>Pyronema</taxon>
    </lineage>
</organism>
<feature type="transmembrane region" description="Helical" evidence="5">
    <location>
        <begin position="78"/>
        <end position="98"/>
    </location>
</feature>
<protein>
    <recommendedName>
        <fullName evidence="6">MARVEL domain-containing protein</fullName>
    </recommendedName>
</protein>
<feature type="transmembrane region" description="Helical" evidence="5">
    <location>
        <begin position="137"/>
        <end position="160"/>
    </location>
</feature>
<evidence type="ECO:0000259" key="6">
    <source>
        <dbReference type="Pfam" id="PF01284"/>
    </source>
</evidence>
<keyword evidence="3 5" id="KW-1133">Transmembrane helix</keyword>
<keyword evidence="8" id="KW-1185">Reference proteome</keyword>
<evidence type="ECO:0000256" key="2">
    <source>
        <dbReference type="ARBA" id="ARBA00022692"/>
    </source>
</evidence>
<evidence type="ECO:0000313" key="7">
    <source>
        <dbReference type="EMBL" id="CCX34892.1"/>
    </source>
</evidence>
<accession>U4LVU9</accession>
<dbReference type="EMBL" id="HF936663">
    <property type="protein sequence ID" value="CCX34892.1"/>
    <property type="molecule type" value="Genomic_DNA"/>
</dbReference>
<dbReference type="Proteomes" id="UP000018144">
    <property type="component" value="Unassembled WGS sequence"/>
</dbReference>
<evidence type="ECO:0000313" key="8">
    <source>
        <dbReference type="Proteomes" id="UP000018144"/>
    </source>
</evidence>
<dbReference type="PANTHER" id="PTHR39608">
    <property type="entry name" value="INTEGRAL MEMBRANE PROTEIN (AFU_ORTHOLOGUE AFUA_5G08640)"/>
    <property type="match status" value="1"/>
</dbReference>
<reference evidence="7 8" key="1">
    <citation type="journal article" date="2013" name="PLoS Genet.">
        <title>The genome and development-dependent transcriptomes of Pyronema confluens: a window into fungal evolution.</title>
        <authorList>
            <person name="Traeger S."/>
            <person name="Altegoer F."/>
            <person name="Freitag M."/>
            <person name="Gabaldon T."/>
            <person name="Kempken F."/>
            <person name="Kumar A."/>
            <person name="Marcet-Houben M."/>
            <person name="Poggeler S."/>
            <person name="Stajich J.E."/>
            <person name="Nowrousian M."/>
        </authorList>
    </citation>
    <scope>NUCLEOTIDE SEQUENCE [LARGE SCALE GENOMIC DNA]</scope>
    <source>
        <strain evidence="8">CBS 100304</strain>
        <tissue evidence="7">Vegetative mycelium</tissue>
    </source>
</reference>
<proteinExistence type="predicted"/>
<dbReference type="GO" id="GO:0016020">
    <property type="term" value="C:membrane"/>
    <property type="evidence" value="ECO:0007669"/>
    <property type="project" value="UniProtKB-SubCell"/>
</dbReference>
<dbReference type="PANTHER" id="PTHR39608:SF2">
    <property type="entry name" value="MARVEL DOMAIN-CONTAINING PROTEIN"/>
    <property type="match status" value="1"/>
</dbReference>
<name>U4LVU9_PYROM</name>
<evidence type="ECO:0000256" key="4">
    <source>
        <dbReference type="ARBA" id="ARBA00023136"/>
    </source>
</evidence>
<dbReference type="InterPro" id="IPR008253">
    <property type="entry name" value="Marvel"/>
</dbReference>
<feature type="transmembrane region" description="Helical" evidence="5">
    <location>
        <begin position="54"/>
        <end position="71"/>
    </location>
</feature>
<keyword evidence="2 5" id="KW-0812">Transmembrane</keyword>
<gene>
    <name evidence="7" type="ORF">PCON_04568</name>
</gene>
<evidence type="ECO:0000256" key="5">
    <source>
        <dbReference type="SAM" id="Phobius"/>
    </source>
</evidence>
<evidence type="ECO:0000256" key="1">
    <source>
        <dbReference type="ARBA" id="ARBA00004141"/>
    </source>
</evidence>
<feature type="transmembrane region" description="Helical" evidence="5">
    <location>
        <begin position="12"/>
        <end position="34"/>
    </location>
</feature>